<evidence type="ECO:0000256" key="3">
    <source>
        <dbReference type="ARBA" id="ARBA00020268"/>
    </source>
</evidence>
<dbReference type="Proteomes" id="UP000190080">
    <property type="component" value="Unassembled WGS sequence"/>
</dbReference>
<evidence type="ECO:0000256" key="9">
    <source>
        <dbReference type="ARBA" id="ARBA00023065"/>
    </source>
</evidence>
<sequence length="461" mass="50029">MINTEKRSFNNKEMIILIFSLAWPSIVEQALQTVVQYIDSAMVGRIGAEASAAVGLTTTVTWLVNSPLWAMGIGVLAYISMSIGAKKYRRAKIAATQSIIITIVLGVAIGIITLSVSPFLPKLLGADTKIQRNASLYFAIICIPMIFRASSIIFGAVLRATGDMKTPMMVNLIMNIVNILLNFLLIYPTRTISLGHLNFTIYGAGLGVVGSATATATAHCVSGSLMFISLCRNKLVSPMGEKVRLHRPIMQRCVEVGFPVTLERVTSCLGQVVFTGLVTQLGTLALAAHTIAITAEQAFYIPGYGMQSSASTLAGNSLGEKNEKKFKHMSVTIICLTVAIMTITGALLFIFPKSMMSIFSENATVIKSGASVLRIVAVSEPMFGALIILEGIFNGIGDTKTPLFIALFSMWGVRILFTFLCVSVLGLGLRAVWFCMVADNVTRFILLLIRFLRGRWKRNFI</sequence>
<dbReference type="PIRSF" id="PIRSF006603">
    <property type="entry name" value="DinF"/>
    <property type="match status" value="1"/>
</dbReference>
<evidence type="ECO:0000256" key="10">
    <source>
        <dbReference type="ARBA" id="ARBA00023136"/>
    </source>
</evidence>
<evidence type="ECO:0000256" key="2">
    <source>
        <dbReference type="ARBA" id="ARBA00004651"/>
    </source>
</evidence>
<feature type="transmembrane region" description="Helical" evidence="12">
    <location>
        <begin position="199"/>
        <end position="228"/>
    </location>
</feature>
<keyword evidence="8 12" id="KW-1133">Transmembrane helix</keyword>
<feature type="transmembrane region" description="Helical" evidence="12">
    <location>
        <begin position="371"/>
        <end position="392"/>
    </location>
</feature>
<dbReference type="InterPro" id="IPR002528">
    <property type="entry name" value="MATE_fam"/>
</dbReference>
<dbReference type="GO" id="GO:0042910">
    <property type="term" value="F:xenobiotic transmembrane transporter activity"/>
    <property type="evidence" value="ECO:0007669"/>
    <property type="project" value="InterPro"/>
</dbReference>
<feature type="transmembrane region" description="Helical" evidence="12">
    <location>
        <begin position="93"/>
        <end position="116"/>
    </location>
</feature>
<dbReference type="EMBL" id="MZGV01000063">
    <property type="protein sequence ID" value="OPJ58136.1"/>
    <property type="molecule type" value="Genomic_DNA"/>
</dbReference>
<protein>
    <recommendedName>
        <fullName evidence="3">Probable multidrug resistance protein NorM</fullName>
    </recommendedName>
    <alternativeName>
        <fullName evidence="11">Multidrug-efflux transporter</fullName>
    </alternativeName>
</protein>
<comment type="caution">
    <text evidence="13">The sequence shown here is derived from an EMBL/GenBank/DDBJ whole genome shotgun (WGS) entry which is preliminary data.</text>
</comment>
<organism evidence="13 14">
    <name type="scientific">Clostridium oryzae</name>
    <dbReference type="NCBI Taxonomy" id="1450648"/>
    <lineage>
        <taxon>Bacteria</taxon>
        <taxon>Bacillati</taxon>
        <taxon>Bacillota</taxon>
        <taxon>Clostridia</taxon>
        <taxon>Eubacteriales</taxon>
        <taxon>Clostridiaceae</taxon>
        <taxon>Clostridium</taxon>
    </lineage>
</organism>
<dbReference type="InterPro" id="IPR048279">
    <property type="entry name" value="MdtK-like"/>
</dbReference>
<dbReference type="GO" id="GO:0005886">
    <property type="term" value="C:plasma membrane"/>
    <property type="evidence" value="ECO:0007669"/>
    <property type="project" value="UniProtKB-SubCell"/>
</dbReference>
<dbReference type="PANTHER" id="PTHR43298">
    <property type="entry name" value="MULTIDRUG RESISTANCE PROTEIN NORM-RELATED"/>
    <property type="match status" value="1"/>
</dbReference>
<feature type="transmembrane region" description="Helical" evidence="12">
    <location>
        <begin position="62"/>
        <end position="81"/>
    </location>
</feature>
<evidence type="ECO:0000256" key="6">
    <source>
        <dbReference type="ARBA" id="ARBA00022475"/>
    </source>
</evidence>
<reference evidence="13 14" key="1">
    <citation type="submission" date="2017-03" db="EMBL/GenBank/DDBJ databases">
        <title>Genome sequence of Clostridium oryzae DSM 28571.</title>
        <authorList>
            <person name="Poehlein A."/>
            <person name="Daniel R."/>
        </authorList>
    </citation>
    <scope>NUCLEOTIDE SEQUENCE [LARGE SCALE GENOMIC DNA]</scope>
    <source>
        <strain evidence="13 14">DSM 28571</strain>
    </source>
</reference>
<dbReference type="AlphaFoldDB" id="A0A1V4IDX3"/>
<evidence type="ECO:0000256" key="11">
    <source>
        <dbReference type="ARBA" id="ARBA00031636"/>
    </source>
</evidence>
<evidence type="ECO:0000256" key="8">
    <source>
        <dbReference type="ARBA" id="ARBA00022989"/>
    </source>
</evidence>
<dbReference type="Pfam" id="PF01554">
    <property type="entry name" value="MatE"/>
    <property type="match status" value="2"/>
</dbReference>
<feature type="transmembrane region" description="Helical" evidence="12">
    <location>
        <begin position="404"/>
        <end position="425"/>
    </location>
</feature>
<dbReference type="GO" id="GO:0015297">
    <property type="term" value="F:antiporter activity"/>
    <property type="evidence" value="ECO:0007669"/>
    <property type="project" value="UniProtKB-KW"/>
</dbReference>
<evidence type="ECO:0000256" key="4">
    <source>
        <dbReference type="ARBA" id="ARBA00022448"/>
    </source>
</evidence>
<dbReference type="CDD" id="cd13137">
    <property type="entry name" value="MATE_NorM_like"/>
    <property type="match status" value="1"/>
</dbReference>
<evidence type="ECO:0000256" key="5">
    <source>
        <dbReference type="ARBA" id="ARBA00022449"/>
    </source>
</evidence>
<comment type="function">
    <text evidence="1">Multidrug efflux pump.</text>
</comment>
<keyword evidence="6" id="KW-1003">Cell membrane</keyword>
<keyword evidence="9" id="KW-0406">Ion transport</keyword>
<keyword evidence="10 12" id="KW-0472">Membrane</keyword>
<dbReference type="NCBIfam" id="TIGR00797">
    <property type="entry name" value="matE"/>
    <property type="match status" value="1"/>
</dbReference>
<dbReference type="InterPro" id="IPR050222">
    <property type="entry name" value="MATE_MdtK"/>
</dbReference>
<dbReference type="GO" id="GO:0006811">
    <property type="term" value="P:monoatomic ion transport"/>
    <property type="evidence" value="ECO:0007669"/>
    <property type="project" value="UniProtKB-KW"/>
</dbReference>
<dbReference type="PANTHER" id="PTHR43298:SF4">
    <property type="entry name" value="DRUG_SODIUM ANTIPORTER"/>
    <property type="match status" value="1"/>
</dbReference>
<feature type="transmembrane region" description="Helical" evidence="12">
    <location>
        <begin position="170"/>
        <end position="187"/>
    </location>
</feature>
<evidence type="ECO:0000256" key="1">
    <source>
        <dbReference type="ARBA" id="ARBA00003408"/>
    </source>
</evidence>
<feature type="transmembrane region" description="Helical" evidence="12">
    <location>
        <begin position="136"/>
        <end position="158"/>
    </location>
</feature>
<keyword evidence="5" id="KW-0050">Antiport</keyword>
<keyword evidence="14" id="KW-1185">Reference proteome</keyword>
<keyword evidence="4" id="KW-0813">Transport</keyword>
<name>A0A1V4IDX3_9CLOT</name>
<dbReference type="OrthoDB" id="62420at2"/>
<evidence type="ECO:0000256" key="12">
    <source>
        <dbReference type="SAM" id="Phobius"/>
    </source>
</evidence>
<comment type="subcellular location">
    <subcellularLocation>
        <location evidence="2">Cell membrane</location>
        <topology evidence="2">Multi-pass membrane protein</topology>
    </subcellularLocation>
</comment>
<feature type="transmembrane region" description="Helical" evidence="12">
    <location>
        <begin position="331"/>
        <end position="351"/>
    </location>
</feature>
<dbReference type="RefSeq" id="WP_079427354.1">
    <property type="nucleotide sequence ID" value="NZ_MZGV01000063.1"/>
</dbReference>
<evidence type="ECO:0000313" key="13">
    <source>
        <dbReference type="EMBL" id="OPJ58136.1"/>
    </source>
</evidence>
<evidence type="ECO:0000256" key="7">
    <source>
        <dbReference type="ARBA" id="ARBA00022692"/>
    </source>
</evidence>
<proteinExistence type="predicted"/>
<evidence type="ECO:0000313" key="14">
    <source>
        <dbReference type="Proteomes" id="UP000190080"/>
    </source>
</evidence>
<gene>
    <name evidence="13" type="primary">norM_3</name>
    <name evidence="13" type="ORF">CLORY_37600</name>
</gene>
<dbReference type="STRING" id="1450648.CLORY_37600"/>
<keyword evidence="7 12" id="KW-0812">Transmembrane</keyword>
<accession>A0A1V4IDX3</accession>